<keyword evidence="1" id="KW-0812">Transmembrane</keyword>
<reference evidence="2 3" key="1">
    <citation type="submission" date="2014-03" db="EMBL/GenBank/DDBJ databases">
        <title>Draft genome of the hookworm Oesophagostomum dentatum.</title>
        <authorList>
            <person name="Mitreva M."/>
        </authorList>
    </citation>
    <scope>NUCLEOTIDE SEQUENCE [LARGE SCALE GENOMIC DNA]</scope>
    <source>
        <strain evidence="2 3">OD-Hann</strain>
    </source>
</reference>
<dbReference type="Proteomes" id="UP000053660">
    <property type="component" value="Unassembled WGS sequence"/>
</dbReference>
<evidence type="ECO:0000256" key="1">
    <source>
        <dbReference type="SAM" id="Phobius"/>
    </source>
</evidence>
<accession>A0A0B1RZP8</accession>
<evidence type="ECO:0000313" key="3">
    <source>
        <dbReference type="Proteomes" id="UP000053660"/>
    </source>
</evidence>
<name>A0A0B1RZP8_OESDE</name>
<protein>
    <submittedName>
        <fullName evidence="2">Uncharacterized protein</fullName>
    </submittedName>
</protein>
<evidence type="ECO:0000313" key="2">
    <source>
        <dbReference type="EMBL" id="KHJ76707.1"/>
    </source>
</evidence>
<proteinExistence type="predicted"/>
<feature type="non-terminal residue" evidence="2">
    <location>
        <position position="1"/>
    </location>
</feature>
<gene>
    <name evidence="2" type="ORF">OESDEN_23673</name>
</gene>
<feature type="transmembrane region" description="Helical" evidence="1">
    <location>
        <begin position="84"/>
        <end position="105"/>
    </location>
</feature>
<dbReference type="AlphaFoldDB" id="A0A0B1RZP8"/>
<organism evidence="2 3">
    <name type="scientific">Oesophagostomum dentatum</name>
    <name type="common">Nodular worm</name>
    <dbReference type="NCBI Taxonomy" id="61180"/>
    <lineage>
        <taxon>Eukaryota</taxon>
        <taxon>Metazoa</taxon>
        <taxon>Ecdysozoa</taxon>
        <taxon>Nematoda</taxon>
        <taxon>Chromadorea</taxon>
        <taxon>Rhabditida</taxon>
        <taxon>Rhabditina</taxon>
        <taxon>Rhabditomorpha</taxon>
        <taxon>Strongyloidea</taxon>
        <taxon>Strongylidae</taxon>
        <taxon>Oesophagostomum</taxon>
    </lineage>
</organism>
<keyword evidence="3" id="KW-1185">Reference proteome</keyword>
<sequence>LLRNPYTFQKSRKNNIFHAGSTFVDPQCLESYFREIQEFSSRKTEVLRQLSSLCFRCCAIYYNVAHVPQFRSSGAYPSTRPCRLFLFGLTVMMSAVYTGFVKCIYRDFCRLHWTLFDFESSDILRIGAELNVSFLSLATQ</sequence>
<keyword evidence="1" id="KW-0472">Membrane</keyword>
<dbReference type="EMBL" id="KN611488">
    <property type="protein sequence ID" value="KHJ76707.1"/>
    <property type="molecule type" value="Genomic_DNA"/>
</dbReference>
<keyword evidence="1" id="KW-1133">Transmembrane helix</keyword>